<keyword evidence="1" id="KW-0732">Signal</keyword>
<dbReference type="STRING" id="226506.SAMN04488519_1107"/>
<proteinExistence type="predicted"/>
<dbReference type="Proteomes" id="UP000199564">
    <property type="component" value="Unassembled WGS sequence"/>
</dbReference>
<accession>A0A1I5ITH7</accession>
<sequence length="291" mass="31162">MRIPLLTSLMLLVTGFALAQSPVSGFMKKKGEGSVVLTQFRESYDRVFLVPTEVDGVPVFNEVTISSTSLYGEFGISDRFNVIVNLPYIKSEGNASEAVLQNNGFENERSGIQDIKIYGKYSFLSKAVGTNQLDIIGSVGVETPLGNYSADEGLQSIIAIGNESTRFTGFGIAQFMTDFGLFATGQLGYSLRSNQVPNAVLSELKLGYAGSAFYLDAFISNQLSSKDGVDILGEGFTGFFPATRVNFTRIGLNGYVPVAKFAGIVGGVNSYIAGRNVGKSTGYYAGLAFSF</sequence>
<dbReference type="AlphaFoldDB" id="A0A1I5ITH7"/>
<dbReference type="EMBL" id="FOVW01000010">
    <property type="protein sequence ID" value="SFO63719.1"/>
    <property type="molecule type" value="Genomic_DNA"/>
</dbReference>
<protein>
    <recommendedName>
        <fullName evidence="4">MetA-pathway of phenol degradation</fullName>
    </recommendedName>
</protein>
<dbReference type="RefSeq" id="WP_091655130.1">
    <property type="nucleotide sequence ID" value="NZ_FOVW01000010.1"/>
</dbReference>
<feature type="chain" id="PRO_5011572958" description="MetA-pathway of phenol degradation" evidence="1">
    <location>
        <begin position="20"/>
        <end position="291"/>
    </location>
</feature>
<feature type="signal peptide" evidence="1">
    <location>
        <begin position="1"/>
        <end position="19"/>
    </location>
</feature>
<gene>
    <name evidence="2" type="ORF">SAMN04488519_1107</name>
</gene>
<organism evidence="2 3">
    <name type="scientific">Algoriphagus ornithinivorans</name>
    <dbReference type="NCBI Taxonomy" id="226506"/>
    <lineage>
        <taxon>Bacteria</taxon>
        <taxon>Pseudomonadati</taxon>
        <taxon>Bacteroidota</taxon>
        <taxon>Cytophagia</taxon>
        <taxon>Cytophagales</taxon>
        <taxon>Cyclobacteriaceae</taxon>
        <taxon>Algoriphagus</taxon>
    </lineage>
</organism>
<evidence type="ECO:0008006" key="4">
    <source>
        <dbReference type="Google" id="ProtNLM"/>
    </source>
</evidence>
<keyword evidence="3" id="KW-1185">Reference proteome</keyword>
<evidence type="ECO:0000313" key="2">
    <source>
        <dbReference type="EMBL" id="SFO63719.1"/>
    </source>
</evidence>
<evidence type="ECO:0000313" key="3">
    <source>
        <dbReference type="Proteomes" id="UP000199564"/>
    </source>
</evidence>
<reference evidence="3" key="1">
    <citation type="submission" date="2016-10" db="EMBL/GenBank/DDBJ databases">
        <authorList>
            <person name="Varghese N."/>
            <person name="Submissions S."/>
        </authorList>
    </citation>
    <scope>NUCLEOTIDE SEQUENCE [LARGE SCALE GENOMIC DNA]</scope>
    <source>
        <strain evidence="3">DSM 15282</strain>
    </source>
</reference>
<name>A0A1I5ITH7_9BACT</name>
<evidence type="ECO:0000256" key="1">
    <source>
        <dbReference type="SAM" id="SignalP"/>
    </source>
</evidence>